<organism evidence="1 2">
    <name type="scientific">Citrobacter koseri (strain ATCC BAA-895 / CDC 4225-83 / SGSC4696)</name>
    <dbReference type="NCBI Taxonomy" id="290338"/>
    <lineage>
        <taxon>Bacteria</taxon>
        <taxon>Pseudomonadati</taxon>
        <taxon>Pseudomonadota</taxon>
        <taxon>Gammaproteobacteria</taxon>
        <taxon>Enterobacterales</taxon>
        <taxon>Enterobacteriaceae</taxon>
        <taxon>Citrobacter</taxon>
    </lineage>
</organism>
<dbReference type="AlphaFoldDB" id="A8AMV0"/>
<name>A8AMV0_CITK8</name>
<sequence>MHQAFFRKIASGSTLVRKAVILRGTASKNPQNGGFFISLHRDSQRTLFFLQRFPET</sequence>
<evidence type="ECO:0000313" key="2">
    <source>
        <dbReference type="Proteomes" id="UP000008148"/>
    </source>
</evidence>
<proteinExistence type="predicted"/>
<keyword evidence="2" id="KW-1185">Reference proteome</keyword>
<dbReference type="KEGG" id="cko:CKO_03738"/>
<evidence type="ECO:0000313" key="1">
    <source>
        <dbReference type="EMBL" id="ABV14814.1"/>
    </source>
</evidence>
<protein>
    <submittedName>
        <fullName evidence="1">Uncharacterized protein</fullName>
    </submittedName>
</protein>
<accession>A8AMV0</accession>
<gene>
    <name evidence="1" type="ordered locus">CKO_03738</name>
</gene>
<dbReference type="EMBL" id="CP000822">
    <property type="protein sequence ID" value="ABV14814.1"/>
    <property type="molecule type" value="Genomic_DNA"/>
</dbReference>
<dbReference type="STRING" id="290338.CKO_03738"/>
<reference evidence="1 2" key="1">
    <citation type="submission" date="2007-08" db="EMBL/GenBank/DDBJ databases">
        <authorList>
            <consortium name="The Citrobacter koseri Genome Sequencing Project"/>
            <person name="McClelland M."/>
            <person name="Sanderson E.K."/>
            <person name="Porwollik S."/>
            <person name="Spieth J."/>
            <person name="Clifton W.S."/>
            <person name="Latreille P."/>
            <person name="Courtney L."/>
            <person name="Wang C."/>
            <person name="Pepin K."/>
            <person name="Bhonagiri V."/>
            <person name="Nash W."/>
            <person name="Johnson M."/>
            <person name="Thiruvilangam P."/>
            <person name="Wilson R."/>
        </authorList>
    </citation>
    <scope>NUCLEOTIDE SEQUENCE [LARGE SCALE GENOMIC DNA]</scope>
    <source>
        <strain evidence="2">ATCC BAA-895 / CDC 4225-83 / SGSC4696</strain>
    </source>
</reference>
<dbReference type="Proteomes" id="UP000008148">
    <property type="component" value="Chromosome"/>
</dbReference>
<dbReference type="HOGENOM" id="CLU_3005872_0_0_6"/>